<sequence>MEKLTVTVKTKSGLHARPASMLVGTSKNFSSNITLQKHNKSANGKSIMSVLGIAAKNGDSIEIVAEGTDEAAAIQALKELFEEKLILE</sequence>
<dbReference type="InterPro" id="IPR050399">
    <property type="entry name" value="HPr"/>
</dbReference>
<evidence type="ECO:0000313" key="7">
    <source>
        <dbReference type="EMBL" id="SCY36379.1"/>
    </source>
</evidence>
<dbReference type="InterPro" id="IPR035895">
    <property type="entry name" value="HPr-like_sf"/>
</dbReference>
<protein>
    <recommendedName>
        <fullName evidence="3">Phosphocarrier protein HPr</fullName>
    </recommendedName>
</protein>
<dbReference type="InterPro" id="IPR000032">
    <property type="entry name" value="HPr-like"/>
</dbReference>
<proteinExistence type="predicted"/>
<organism evidence="7 8">
    <name type="scientific">Alkaliphilus peptidifermentans DSM 18978</name>
    <dbReference type="NCBI Taxonomy" id="1120976"/>
    <lineage>
        <taxon>Bacteria</taxon>
        <taxon>Bacillati</taxon>
        <taxon>Bacillota</taxon>
        <taxon>Clostridia</taxon>
        <taxon>Peptostreptococcales</taxon>
        <taxon>Natronincolaceae</taxon>
        <taxon>Alkaliphilus</taxon>
    </lineage>
</organism>
<dbReference type="GO" id="GO:0005737">
    <property type="term" value="C:cytoplasm"/>
    <property type="evidence" value="ECO:0007669"/>
    <property type="project" value="UniProtKB-SubCell"/>
</dbReference>
<dbReference type="RefSeq" id="WP_091541490.1">
    <property type="nucleotide sequence ID" value="NZ_FMUS01000007.1"/>
</dbReference>
<dbReference type="CDD" id="cd00367">
    <property type="entry name" value="PTS-HPr_like"/>
    <property type="match status" value="1"/>
</dbReference>
<comment type="function">
    <text evidence="1">General (non sugar-specific) component of the phosphoenolpyruvate-dependent sugar phosphotransferase system (sugar PTS). This major carbohydrate active-transport system catalyzes the phosphorylation of incoming sugar substrates concomitantly with their translocation across the cell membrane. The phosphoryl group from phosphoenolpyruvate (PEP) is transferred to the phosphoryl carrier protein HPr by enzyme I. Phospho-HPr then transfers it to the PTS EIIA domain.</text>
</comment>
<feature type="domain" description="HPr" evidence="6">
    <location>
        <begin position="1"/>
        <end position="88"/>
    </location>
</feature>
<dbReference type="Pfam" id="PF00381">
    <property type="entry name" value="PTS-HPr"/>
    <property type="match status" value="1"/>
</dbReference>
<gene>
    <name evidence="7" type="ORF">SAMN03080606_01360</name>
</gene>
<dbReference type="GO" id="GO:0009401">
    <property type="term" value="P:phosphoenolpyruvate-dependent sugar phosphotransferase system"/>
    <property type="evidence" value="ECO:0007669"/>
    <property type="project" value="UniProtKB-KW"/>
</dbReference>
<dbReference type="AlphaFoldDB" id="A0A1G5FAV1"/>
<dbReference type="EMBL" id="FMUS01000007">
    <property type="protein sequence ID" value="SCY36379.1"/>
    <property type="molecule type" value="Genomic_DNA"/>
</dbReference>
<evidence type="ECO:0000256" key="2">
    <source>
        <dbReference type="ARBA" id="ARBA00004496"/>
    </source>
</evidence>
<dbReference type="PRINTS" id="PR00107">
    <property type="entry name" value="PHOSPHOCPHPR"/>
</dbReference>
<reference evidence="7 8" key="1">
    <citation type="submission" date="2016-10" db="EMBL/GenBank/DDBJ databases">
        <authorList>
            <person name="de Groot N.N."/>
        </authorList>
    </citation>
    <scope>NUCLEOTIDE SEQUENCE [LARGE SCALE GENOMIC DNA]</scope>
    <source>
        <strain evidence="7 8">DSM 18978</strain>
    </source>
</reference>
<dbReference type="PROSITE" id="PS51350">
    <property type="entry name" value="PTS_HPR_DOM"/>
    <property type="match status" value="1"/>
</dbReference>
<accession>A0A1G5FAV1</accession>
<dbReference type="Proteomes" id="UP000198636">
    <property type="component" value="Unassembled WGS sequence"/>
</dbReference>
<dbReference type="PANTHER" id="PTHR33705">
    <property type="entry name" value="PHOSPHOCARRIER PROTEIN HPR"/>
    <property type="match status" value="1"/>
</dbReference>
<dbReference type="PROSITE" id="PS00369">
    <property type="entry name" value="PTS_HPR_HIS"/>
    <property type="match status" value="1"/>
</dbReference>
<comment type="subcellular location">
    <subcellularLocation>
        <location evidence="2">Cytoplasm</location>
    </subcellularLocation>
</comment>
<evidence type="ECO:0000313" key="8">
    <source>
        <dbReference type="Proteomes" id="UP000198636"/>
    </source>
</evidence>
<dbReference type="PANTHER" id="PTHR33705:SF2">
    <property type="entry name" value="PHOSPHOCARRIER PROTEIN NPR"/>
    <property type="match status" value="1"/>
</dbReference>
<dbReference type="SUPFAM" id="SSF55594">
    <property type="entry name" value="HPr-like"/>
    <property type="match status" value="1"/>
</dbReference>
<dbReference type="STRING" id="1120976.SAMN03080606_01360"/>
<evidence type="ECO:0000256" key="1">
    <source>
        <dbReference type="ARBA" id="ARBA00003681"/>
    </source>
</evidence>
<dbReference type="InterPro" id="IPR001020">
    <property type="entry name" value="PTS_HPr_His_P_site"/>
</dbReference>
<keyword evidence="5" id="KW-0598">Phosphotransferase system</keyword>
<evidence type="ECO:0000259" key="6">
    <source>
        <dbReference type="PROSITE" id="PS51350"/>
    </source>
</evidence>
<dbReference type="Gene3D" id="3.30.1340.10">
    <property type="entry name" value="HPr-like"/>
    <property type="match status" value="1"/>
</dbReference>
<evidence type="ECO:0000256" key="3">
    <source>
        <dbReference type="ARBA" id="ARBA00020422"/>
    </source>
</evidence>
<evidence type="ECO:0000256" key="4">
    <source>
        <dbReference type="ARBA" id="ARBA00022490"/>
    </source>
</evidence>
<dbReference type="NCBIfam" id="TIGR01003">
    <property type="entry name" value="PTS_HPr_family"/>
    <property type="match status" value="1"/>
</dbReference>
<evidence type="ECO:0000256" key="5">
    <source>
        <dbReference type="ARBA" id="ARBA00022683"/>
    </source>
</evidence>
<keyword evidence="4" id="KW-0963">Cytoplasm</keyword>
<keyword evidence="8" id="KW-1185">Reference proteome</keyword>
<dbReference type="OrthoDB" id="9809047at2"/>
<name>A0A1G5FAV1_9FIRM</name>